<reference evidence="2" key="1">
    <citation type="submission" date="2017-02" db="EMBL/GenBank/DDBJ databases">
        <authorList>
            <person name="Varghese N."/>
            <person name="Submissions S."/>
        </authorList>
    </citation>
    <scope>NUCLEOTIDE SEQUENCE [LARGE SCALE GENOMIC DNA]</scope>
    <source>
        <strain evidence="2">DSM 22270</strain>
    </source>
</reference>
<dbReference type="RefSeq" id="WP_082213016.1">
    <property type="nucleotide sequence ID" value="NZ_FUZA01000001.1"/>
</dbReference>
<dbReference type="PROSITE" id="PS51257">
    <property type="entry name" value="PROKAR_LIPOPROTEIN"/>
    <property type="match status" value="1"/>
</dbReference>
<keyword evidence="2" id="KW-1185">Reference proteome</keyword>
<dbReference type="AlphaFoldDB" id="A0A1T5BKW0"/>
<gene>
    <name evidence="1" type="ORF">SAMN05660293_00429</name>
</gene>
<accession>A0A1T5BKW0</accession>
<dbReference type="EMBL" id="FUZA01000001">
    <property type="protein sequence ID" value="SKB47868.1"/>
    <property type="molecule type" value="Genomic_DNA"/>
</dbReference>
<dbReference type="STRING" id="651661.SAMN05660293_00429"/>
<evidence type="ECO:0000313" key="1">
    <source>
        <dbReference type="EMBL" id="SKB47868.1"/>
    </source>
</evidence>
<name>A0A1T5BKW0_9BACT</name>
<evidence type="ECO:0000313" key="2">
    <source>
        <dbReference type="Proteomes" id="UP000190897"/>
    </source>
</evidence>
<dbReference type="OrthoDB" id="943765at2"/>
<proteinExistence type="predicted"/>
<sequence length="274" mass="31595">MKKLLYIFLILVFISCDKDKDPDPAGENVLDKQQAPFGNSEVAVELKKVLFNGILEAEYHYEGKFLTEERRFGSSSGADLSQRVLFKRAEGKIQTVEIMTKSQGDSLEPSFLVTYENPINDSLRYVTRKDLRNTDVSTRIYAFDNKGFITRQEIWADVKANESTNVYYVRNEQSNVAKSWMKKPSEAKGNDVEYMYDNHPNPFFKMGLDSYGEISIRSLSPNNPVREIYYAGSKIISNTYYTYEYLPNGYPSKVTVRVESVNFPPYTYNIEFGY</sequence>
<protein>
    <submittedName>
        <fullName evidence="1">Uncharacterized protein</fullName>
    </submittedName>
</protein>
<organism evidence="1 2">
    <name type="scientific">Dyadobacter psychrophilus</name>
    <dbReference type="NCBI Taxonomy" id="651661"/>
    <lineage>
        <taxon>Bacteria</taxon>
        <taxon>Pseudomonadati</taxon>
        <taxon>Bacteroidota</taxon>
        <taxon>Cytophagia</taxon>
        <taxon>Cytophagales</taxon>
        <taxon>Spirosomataceae</taxon>
        <taxon>Dyadobacter</taxon>
    </lineage>
</organism>
<dbReference type="Proteomes" id="UP000190897">
    <property type="component" value="Unassembled WGS sequence"/>
</dbReference>